<sequence>MLFILEDSLIFCRCSCPMAVRLVGFSLRTVPAYPVYSLPRENIVLGPLDNLGASIEDLAVVVNGTPETIGGLDETEVVRLRSIARGSWVSRPSCPQRELVRDDLTKNPFVGKVYMMNHCFCCHSSTATVLRGTSSWSCVFCAYPICNERCYSHHFRGEHDGWNGRISKPFDLSLVSGEWCPLCRKVIRKGPLSSDEMNWRSLDLFDCANYAIKNTVCSDCSQWDEKKLLAIPDSLVKQLEGTAVMHFYPLGAPPYVFQPEMRFRDLGRLASYDEHPGFLVELLKRGTFEEVNELLLVDRFNFQSYICEVWKQMLSIGRRDEVRPIPGGKILAAIQTEIASLEACVVEMGIVREVGRIICEYASSLRNLERLLYQVQSDAVRYAPSLASLIVLIGKIE</sequence>
<protein>
    <submittedName>
        <fullName evidence="1">Uncharacterized protein</fullName>
    </submittedName>
</protein>
<gene>
    <name evidence="1" type="ORF">Hyperionvirus4_124</name>
</gene>
<proteinExistence type="predicted"/>
<reference evidence="1" key="1">
    <citation type="submission" date="2018-10" db="EMBL/GenBank/DDBJ databases">
        <title>Hidden diversity of soil giant viruses.</title>
        <authorList>
            <person name="Schulz F."/>
            <person name="Alteio L."/>
            <person name="Goudeau D."/>
            <person name="Ryan E.M."/>
            <person name="Malmstrom R.R."/>
            <person name="Blanchard J."/>
            <person name="Woyke T."/>
        </authorList>
    </citation>
    <scope>NUCLEOTIDE SEQUENCE</scope>
    <source>
        <strain evidence="1">HYV1</strain>
    </source>
</reference>
<accession>A0A3G5ACT7</accession>
<evidence type="ECO:0000313" key="1">
    <source>
        <dbReference type="EMBL" id="AYV83159.1"/>
    </source>
</evidence>
<dbReference type="EMBL" id="MK072386">
    <property type="protein sequence ID" value="AYV83159.1"/>
    <property type="molecule type" value="Genomic_DNA"/>
</dbReference>
<organism evidence="1">
    <name type="scientific">Hyperionvirus sp</name>
    <dbReference type="NCBI Taxonomy" id="2487770"/>
    <lineage>
        <taxon>Viruses</taxon>
        <taxon>Varidnaviria</taxon>
        <taxon>Bamfordvirae</taxon>
        <taxon>Nucleocytoviricota</taxon>
        <taxon>Megaviricetes</taxon>
        <taxon>Imitervirales</taxon>
        <taxon>Mimiviridae</taxon>
        <taxon>Klosneuvirinae</taxon>
    </lineage>
</organism>
<name>A0A3G5ACT7_9VIRU</name>